<dbReference type="GO" id="GO:0005886">
    <property type="term" value="C:plasma membrane"/>
    <property type="evidence" value="ECO:0007669"/>
    <property type="project" value="TreeGrafter"/>
</dbReference>
<keyword evidence="3 7" id="KW-0812">Transmembrane</keyword>
<keyword evidence="6 7" id="KW-0472">Membrane</keyword>
<keyword evidence="2" id="KW-0813">Transport</keyword>
<dbReference type="AlphaFoldDB" id="A0A6C9EFE0"/>
<comment type="subcellular location">
    <subcellularLocation>
        <location evidence="1">Membrane</location>
        <topology evidence="1">Multi-pass membrane protein</topology>
    </subcellularLocation>
</comment>
<dbReference type="GO" id="GO:0015086">
    <property type="term" value="F:cadmium ion transmembrane transporter activity"/>
    <property type="evidence" value="ECO:0007669"/>
    <property type="project" value="TreeGrafter"/>
</dbReference>
<reference evidence="8" key="1">
    <citation type="journal article" date="2019" name="Nat. Med.">
        <title>A library of human gut bacterial isolates paired with longitudinal multiomics data enables mechanistic microbiome research.</title>
        <authorList>
            <person name="Poyet M."/>
            <person name="Groussin M."/>
            <person name="Gibbons S.M."/>
            <person name="Avila-Pacheco J."/>
            <person name="Jiang X."/>
            <person name="Kearney S.M."/>
            <person name="Perrotta A.R."/>
            <person name="Berdy B."/>
            <person name="Zhao S."/>
            <person name="Lieberman T.D."/>
            <person name="Swanson P.K."/>
            <person name="Smith M."/>
            <person name="Roesemann S."/>
            <person name="Alexander J.E."/>
            <person name="Rich S.A."/>
            <person name="Livny J."/>
            <person name="Vlamakis H."/>
            <person name="Clish C."/>
            <person name="Bullock K."/>
            <person name="Deik A."/>
            <person name="Scott J."/>
            <person name="Pierce K.A."/>
            <person name="Xavier R.J."/>
            <person name="Alm E.J."/>
        </authorList>
    </citation>
    <scope>NUCLEOTIDE SEQUENCE</scope>
    <source>
        <strain evidence="8">BIOML-A260</strain>
    </source>
</reference>
<keyword evidence="5 7" id="KW-1133">Transmembrane helix</keyword>
<feature type="transmembrane region" description="Helical" evidence="7">
    <location>
        <begin position="12"/>
        <end position="32"/>
    </location>
</feature>
<evidence type="ECO:0000313" key="8">
    <source>
        <dbReference type="EMBL" id="MSD82656.1"/>
    </source>
</evidence>
<evidence type="ECO:0000256" key="7">
    <source>
        <dbReference type="SAM" id="Phobius"/>
    </source>
</evidence>
<dbReference type="GO" id="GO:0034755">
    <property type="term" value="P:iron ion transmembrane transport"/>
    <property type="evidence" value="ECO:0007669"/>
    <property type="project" value="TreeGrafter"/>
</dbReference>
<evidence type="ECO:0000256" key="4">
    <source>
        <dbReference type="ARBA" id="ARBA00022847"/>
    </source>
</evidence>
<feature type="non-terminal residue" evidence="8">
    <location>
        <position position="1"/>
    </location>
</feature>
<evidence type="ECO:0000256" key="6">
    <source>
        <dbReference type="ARBA" id="ARBA00023136"/>
    </source>
</evidence>
<dbReference type="GO" id="GO:0015293">
    <property type="term" value="F:symporter activity"/>
    <property type="evidence" value="ECO:0007669"/>
    <property type="project" value="UniProtKB-KW"/>
</dbReference>
<accession>A0A6C9EFE0</accession>
<dbReference type="Pfam" id="PF01566">
    <property type="entry name" value="Nramp"/>
    <property type="match status" value="1"/>
</dbReference>
<dbReference type="InterPro" id="IPR001046">
    <property type="entry name" value="NRAMP_fam"/>
</dbReference>
<dbReference type="PANTHER" id="PTHR11706">
    <property type="entry name" value="SOLUTE CARRIER PROTEIN FAMILY 11 MEMBER"/>
    <property type="match status" value="1"/>
</dbReference>
<keyword evidence="4" id="KW-0769">Symport</keyword>
<name>A0A6C9EFE0_ECOLX</name>
<gene>
    <name evidence="8" type="ORF">GKG27_27400</name>
</gene>
<organism evidence="8">
    <name type="scientific">Escherichia coli</name>
    <dbReference type="NCBI Taxonomy" id="562"/>
    <lineage>
        <taxon>Bacteria</taxon>
        <taxon>Pseudomonadati</taxon>
        <taxon>Pseudomonadota</taxon>
        <taxon>Gammaproteobacteria</taxon>
        <taxon>Enterobacterales</taxon>
        <taxon>Enterobacteriaceae</taxon>
        <taxon>Escherichia</taxon>
    </lineage>
</organism>
<dbReference type="GO" id="GO:0005384">
    <property type="term" value="F:manganese ion transmembrane transporter activity"/>
    <property type="evidence" value="ECO:0007669"/>
    <property type="project" value="TreeGrafter"/>
</dbReference>
<dbReference type="EMBL" id="WKYP01000345">
    <property type="protein sequence ID" value="MSD82656.1"/>
    <property type="molecule type" value="Genomic_DNA"/>
</dbReference>
<sequence>IVLWFAKDPTQALVIGQMVLSIGIPFAVIPLMRYTHDKELMGKWVDGPVKHVIFMIVVALIVALNVLLIVLTLMGRA</sequence>
<protein>
    <submittedName>
        <fullName evidence="8">Divalent metal cation transporter</fullName>
    </submittedName>
</protein>
<evidence type="ECO:0000256" key="5">
    <source>
        <dbReference type="ARBA" id="ARBA00022989"/>
    </source>
</evidence>
<comment type="caution">
    <text evidence="8">The sequence shown here is derived from an EMBL/GenBank/DDBJ whole genome shotgun (WGS) entry which is preliminary data.</text>
</comment>
<evidence type="ECO:0000256" key="1">
    <source>
        <dbReference type="ARBA" id="ARBA00004141"/>
    </source>
</evidence>
<evidence type="ECO:0000256" key="2">
    <source>
        <dbReference type="ARBA" id="ARBA00022448"/>
    </source>
</evidence>
<feature type="transmembrane region" description="Helical" evidence="7">
    <location>
        <begin position="52"/>
        <end position="74"/>
    </location>
</feature>
<dbReference type="PANTHER" id="PTHR11706:SF33">
    <property type="entry name" value="NATURAL RESISTANCE-ASSOCIATED MACROPHAGE PROTEIN 2"/>
    <property type="match status" value="1"/>
</dbReference>
<evidence type="ECO:0000256" key="3">
    <source>
        <dbReference type="ARBA" id="ARBA00022692"/>
    </source>
</evidence>
<proteinExistence type="predicted"/>